<dbReference type="Proteomes" id="UP000886501">
    <property type="component" value="Unassembled WGS sequence"/>
</dbReference>
<comment type="caution">
    <text evidence="1">The sequence shown here is derived from an EMBL/GenBank/DDBJ whole genome shotgun (WGS) entry which is preliminary data.</text>
</comment>
<accession>A0ACB6ZJB8</accession>
<gene>
    <name evidence="1" type="ORF">BDM02DRAFT_3229898</name>
</gene>
<proteinExistence type="predicted"/>
<dbReference type="EMBL" id="MU117996">
    <property type="protein sequence ID" value="KAF9649548.1"/>
    <property type="molecule type" value="Genomic_DNA"/>
</dbReference>
<evidence type="ECO:0000313" key="1">
    <source>
        <dbReference type="EMBL" id="KAF9649548.1"/>
    </source>
</evidence>
<reference evidence="1" key="1">
    <citation type="submission" date="2019-10" db="EMBL/GenBank/DDBJ databases">
        <authorList>
            <consortium name="DOE Joint Genome Institute"/>
            <person name="Kuo A."/>
            <person name="Miyauchi S."/>
            <person name="Kiss E."/>
            <person name="Drula E."/>
            <person name="Kohler A."/>
            <person name="Sanchez-Garcia M."/>
            <person name="Andreopoulos B."/>
            <person name="Barry K.W."/>
            <person name="Bonito G."/>
            <person name="Buee M."/>
            <person name="Carver A."/>
            <person name="Chen C."/>
            <person name="Cichocki N."/>
            <person name="Clum A."/>
            <person name="Culley D."/>
            <person name="Crous P.W."/>
            <person name="Fauchery L."/>
            <person name="Girlanda M."/>
            <person name="Hayes R."/>
            <person name="Keri Z."/>
            <person name="Labutti K."/>
            <person name="Lipzen A."/>
            <person name="Lombard V."/>
            <person name="Magnuson J."/>
            <person name="Maillard F."/>
            <person name="Morin E."/>
            <person name="Murat C."/>
            <person name="Nolan M."/>
            <person name="Ohm R."/>
            <person name="Pangilinan J."/>
            <person name="Pereira M."/>
            <person name="Perotto S."/>
            <person name="Peter M."/>
            <person name="Riley R."/>
            <person name="Sitrit Y."/>
            <person name="Stielow B."/>
            <person name="Szollosi G."/>
            <person name="Zifcakova L."/>
            <person name="Stursova M."/>
            <person name="Spatafora J.W."/>
            <person name="Tedersoo L."/>
            <person name="Vaario L.-M."/>
            <person name="Yamada A."/>
            <person name="Yan M."/>
            <person name="Wang P."/>
            <person name="Xu J."/>
            <person name="Bruns T."/>
            <person name="Baldrian P."/>
            <person name="Vilgalys R."/>
            <person name="Henrissat B."/>
            <person name="Grigoriev I.V."/>
            <person name="Hibbett D."/>
            <person name="Nagy L.G."/>
            <person name="Martin F.M."/>
        </authorList>
    </citation>
    <scope>NUCLEOTIDE SEQUENCE</scope>
    <source>
        <strain evidence="1">P2</strain>
    </source>
</reference>
<protein>
    <submittedName>
        <fullName evidence="1">Uncharacterized protein</fullName>
    </submittedName>
</protein>
<reference evidence="1" key="2">
    <citation type="journal article" date="2020" name="Nat. Commun.">
        <title>Large-scale genome sequencing of mycorrhizal fungi provides insights into the early evolution of symbiotic traits.</title>
        <authorList>
            <person name="Miyauchi S."/>
            <person name="Kiss E."/>
            <person name="Kuo A."/>
            <person name="Drula E."/>
            <person name="Kohler A."/>
            <person name="Sanchez-Garcia M."/>
            <person name="Morin E."/>
            <person name="Andreopoulos B."/>
            <person name="Barry K.W."/>
            <person name="Bonito G."/>
            <person name="Buee M."/>
            <person name="Carver A."/>
            <person name="Chen C."/>
            <person name="Cichocki N."/>
            <person name="Clum A."/>
            <person name="Culley D."/>
            <person name="Crous P.W."/>
            <person name="Fauchery L."/>
            <person name="Girlanda M."/>
            <person name="Hayes R.D."/>
            <person name="Keri Z."/>
            <person name="LaButti K."/>
            <person name="Lipzen A."/>
            <person name="Lombard V."/>
            <person name="Magnuson J."/>
            <person name="Maillard F."/>
            <person name="Murat C."/>
            <person name="Nolan M."/>
            <person name="Ohm R.A."/>
            <person name="Pangilinan J."/>
            <person name="Pereira M.F."/>
            <person name="Perotto S."/>
            <person name="Peter M."/>
            <person name="Pfister S."/>
            <person name="Riley R."/>
            <person name="Sitrit Y."/>
            <person name="Stielow J.B."/>
            <person name="Szollosi G."/>
            <person name="Zifcakova L."/>
            <person name="Stursova M."/>
            <person name="Spatafora J.W."/>
            <person name="Tedersoo L."/>
            <person name="Vaario L.M."/>
            <person name="Yamada A."/>
            <person name="Yan M."/>
            <person name="Wang P."/>
            <person name="Xu J."/>
            <person name="Bruns T."/>
            <person name="Baldrian P."/>
            <person name="Vilgalys R."/>
            <person name="Dunand C."/>
            <person name="Henrissat B."/>
            <person name="Grigoriev I.V."/>
            <person name="Hibbett D."/>
            <person name="Nagy L.G."/>
            <person name="Martin F.M."/>
        </authorList>
    </citation>
    <scope>NUCLEOTIDE SEQUENCE</scope>
    <source>
        <strain evidence="1">P2</strain>
    </source>
</reference>
<keyword evidence="2" id="KW-1185">Reference proteome</keyword>
<sequence>MSRTSYYDGESHEKRISKHRVSDDELFEYLFKDLREGPKSVKFPKDLVKVLENKLQQIAMGKDPAYSDQLVRRTMAVFYGQVKDENFRRQLKENRKIEELILMFATNATNVLKKDPSLAGDKWKSELNNHIALFVRLLRECLRGLGHVSPELTQRLDVYTAKLAPQQQSGAPHSDSGYDSSSTNRDRDSVVSPNRISRNIADMPLVSTVARLFKIPEHALQGEVDHMSKFCTEKAALTDLKTCLKNLNAGSAFPGRREDFRSEVAFQHWRTLETSHLSQLMVVMVQFNPELAKSTPGDLGSLQQTSNARPTSVYSVSGNNRDSTYHPSGRNPSVSSKNSRLSVFSPGDLEVVEDLDADADLPLGHHYTFIPPNPKKFYKRLLELCLITDLEAMLSPNVGDEDEVSLGILTEAHIELINECALRWRIGQSYRVSCFLELIRQFYERNEVPIECIPEALANVKKVRQEMDLDKWPIQDGDYLANVYGSLYSVFLGAIYHAMEAVPQLKASEIKPYLQILESIQDNSLLQRFEVDIQARVEDVKEQVKISADAGYHRKFKELESRPGVNRALPLLLVTDEIEKWAKMLDRAFKEPILGKIDVVALVVDAVVPLFLMELDASSKRLWQDSMNGPTPDVPIEDLFSLYRRTKVMMDMYHAFCSNGDAEFDVGGFFEPYVRQWLVNTDNKTTQWVQAAIAADKFETEGDEGHSSSIVDLFDSLRSPINFLQGLEWSDEYQEARFFTSLSKTISKAIEIYCKNIEDLFMAEMFPRPSDHLQPQKSSAWIEKARQLASQGENKKVEPFNFLPQTCVKLNNTDAARRLLDNMYGQMGADKIAEVLSKSPPVPDKRESERFLFTVKICFAEGLVPLDSSPSALLDTFVTLSDETGNRLAKTRTIYETLSPRWDETFDLSVEKPLWLMVSIRDRALIGKHDIVGRSYICLDPRRFGDLLTHDLWMDLDSQGRILLRVSMEGEKDEIGFFFGRAFRSLKRADSEMVKIFVDKMSPMISQSLSRSVVKSLIRPTTNTGSLDYNRVLGNVKGFYTSALGGSSTEVQVPPPPSERPRVRSEELTDVEIEQAIVPLFDYFDANLQTLNTYLSDATKQQVMSKVWKEILVIIEGLLIPPLSEHLSDMKPLSDKEVDIVFKWLKFLRDYLYAGGEGPVPLETLQNQKYRDIVSIRLYYDWHTDALMEEYVRLMQNMLRSTSTIKKRAKSVYQSKNLGTIKNRKKEKQQTTKEDSNGEIILRILRMRNGTSDFILQQLRTLSKLQAEQEAREKAKEQRKLNRPRQDGQGGGIPPVPSVPPVPAVPSK</sequence>
<evidence type="ECO:0000313" key="2">
    <source>
        <dbReference type="Proteomes" id="UP000886501"/>
    </source>
</evidence>
<organism evidence="1 2">
    <name type="scientific">Thelephora ganbajun</name>
    <name type="common">Ganba fungus</name>
    <dbReference type="NCBI Taxonomy" id="370292"/>
    <lineage>
        <taxon>Eukaryota</taxon>
        <taxon>Fungi</taxon>
        <taxon>Dikarya</taxon>
        <taxon>Basidiomycota</taxon>
        <taxon>Agaricomycotina</taxon>
        <taxon>Agaricomycetes</taxon>
        <taxon>Thelephorales</taxon>
        <taxon>Thelephoraceae</taxon>
        <taxon>Thelephora</taxon>
    </lineage>
</organism>
<name>A0ACB6ZJB8_THEGA</name>